<organism evidence="1">
    <name type="scientific">plant metagenome</name>
    <dbReference type="NCBI Taxonomy" id="1297885"/>
    <lineage>
        <taxon>unclassified sequences</taxon>
        <taxon>metagenomes</taxon>
        <taxon>organismal metagenomes</taxon>
    </lineage>
</organism>
<gene>
    <name evidence="1" type="ORF">RAN3_2704</name>
</gene>
<dbReference type="AlphaFoldDB" id="A0A484VCV6"/>
<reference evidence="1" key="1">
    <citation type="submission" date="2019-03" db="EMBL/GenBank/DDBJ databases">
        <authorList>
            <person name="Danneels B."/>
        </authorList>
    </citation>
    <scope>NUCLEOTIDE SEQUENCE</scope>
</reference>
<protein>
    <submittedName>
        <fullName evidence="1">Uncharacterized protein</fullName>
    </submittedName>
</protein>
<sequence>MCEEGAKVYAPSLDTIGCLVLAWAEAINTALTAAQGPMPKPALQA</sequence>
<accession>A0A484VCV6</accession>
<proteinExistence type="predicted"/>
<evidence type="ECO:0000313" key="1">
    <source>
        <dbReference type="EMBL" id="VFR96961.1"/>
    </source>
</evidence>
<dbReference type="EMBL" id="CAADIO010000050">
    <property type="protein sequence ID" value="VFR96961.1"/>
    <property type="molecule type" value="Genomic_DNA"/>
</dbReference>
<name>A0A484VCV6_9ZZZZ</name>